<dbReference type="EMBL" id="OB660626">
    <property type="protein sequence ID" value="CAD7225653.1"/>
    <property type="molecule type" value="Genomic_DNA"/>
</dbReference>
<feature type="transmembrane region" description="Helical" evidence="7">
    <location>
        <begin position="231"/>
        <end position="249"/>
    </location>
</feature>
<gene>
    <name evidence="8" type="ORF">CTOB1V02_LOCUS3588</name>
</gene>
<evidence type="ECO:0000256" key="7">
    <source>
        <dbReference type="SAM" id="Phobius"/>
    </source>
</evidence>
<feature type="transmembrane region" description="Helical" evidence="7">
    <location>
        <begin position="422"/>
        <end position="440"/>
    </location>
</feature>
<evidence type="ECO:0000256" key="1">
    <source>
        <dbReference type="ARBA" id="ARBA00004141"/>
    </source>
</evidence>
<keyword evidence="3 7" id="KW-0812">Transmembrane</keyword>
<dbReference type="GO" id="GO:0016020">
    <property type="term" value="C:membrane"/>
    <property type="evidence" value="ECO:0007669"/>
    <property type="project" value="UniProtKB-SubCell"/>
</dbReference>
<comment type="subcellular location">
    <subcellularLocation>
        <location evidence="1">Membrane</location>
        <topology evidence="1">Multi-pass membrane protein</topology>
    </subcellularLocation>
</comment>
<feature type="compositionally biased region" description="Basic and acidic residues" evidence="6">
    <location>
        <begin position="762"/>
        <end position="771"/>
    </location>
</feature>
<name>A0A7R8W8C2_9CRUS</name>
<feature type="region of interest" description="Disordered" evidence="6">
    <location>
        <begin position="617"/>
        <end position="720"/>
    </location>
</feature>
<dbReference type="PANTHER" id="PTHR21355">
    <property type="entry name" value="G-PROTEIN COUPLED RECEPTOR-ASSOCIATED PROTEIN LMBRD2"/>
    <property type="match status" value="1"/>
</dbReference>
<feature type="transmembrane region" description="Helical" evidence="7">
    <location>
        <begin position="473"/>
        <end position="491"/>
    </location>
</feature>
<dbReference type="PANTHER" id="PTHR21355:SF0">
    <property type="entry name" value="G-PROTEIN COUPLED RECEPTOR-ASSOCIATED PROTEIN LMBRD2"/>
    <property type="match status" value="1"/>
</dbReference>
<feature type="transmembrane region" description="Helical" evidence="7">
    <location>
        <begin position="570"/>
        <end position="592"/>
    </location>
</feature>
<evidence type="ECO:0000256" key="3">
    <source>
        <dbReference type="ARBA" id="ARBA00022692"/>
    </source>
</evidence>
<comment type="similarity">
    <text evidence="2">Belongs to the LIMR family.</text>
</comment>
<keyword evidence="5 7" id="KW-0472">Membrane</keyword>
<evidence type="ECO:0000256" key="2">
    <source>
        <dbReference type="ARBA" id="ARBA00010487"/>
    </source>
</evidence>
<feature type="transmembrane region" description="Helical" evidence="7">
    <location>
        <begin position="192"/>
        <end position="211"/>
    </location>
</feature>
<sequence length="771" mass="88169">MAGIALAVALLAILCATTSTLFRYGNVYRQRLPIIFCVLVAWFFSFIIIGILPMDVSSTMYRQCVAERQKLLNMSDLALPPRENEGGINPPSVVLPISCNGTEGANCTETPEPLVWGRINGFICSDLSADVDDICEKPWSLLPEYVLPELWRIVYWTSQCLTWIVLPMMQSYTKAGDFTVWGKLKTSLKDNAIWYSSYLLIVILLFVYIAVRPDLELDFSKLKIVAATASNTWGLFLLVLLLGYGLVEVPHTVWQSTLRGHQLNQAYFKAVKLALEKQQAQEDVDDSLGVIQNLEEQISRTHPFRPQMEVILSKLPTEMLAQLLKKRATMAECLPEAPSEKTLIRTHRDLMKNLQHLHRTETQWSVLVDRIGEFEDDLRNENSLDKRFRSSNPSTSSNQLWFRQYFFTPTVEWYWRCCIRWYVLRALFVVIATWSFFVVWSEVTFFNRSPVLSLFAVFIQAAKQNYDYLSIEVISFLTILYLCFCAYYALFKVRILNLYYLASNHQTDEYSLIFCGMMLCRLTPPLCLNFLGLVHLDSHVTSEKDLQETAYTQIMGHMDVISIISDGFNIYFPMSILALCLATWFSVGAKVLNMLGFQQFMTDDAMTTDMVEEGMELVRRERRRRARTSDTTSRRSPTHRRGLEGLTPEGRTGGDMSPPLNLRAVSPDPVERLETESGRIEDVPPSRRLLRDPDFGSQIRSYNASNRDSHAKDHVTSSPAWTSWLPRPLASFVDSRTSLFGERSPSSGRGRDSTLFPSTTPSERRNIFDDV</sequence>
<protein>
    <submittedName>
        <fullName evidence="8">Uncharacterized protein</fullName>
    </submittedName>
</protein>
<dbReference type="OrthoDB" id="203099at2759"/>
<feature type="transmembrane region" description="Helical" evidence="7">
    <location>
        <begin position="512"/>
        <end position="536"/>
    </location>
</feature>
<feature type="transmembrane region" description="Helical" evidence="7">
    <location>
        <begin position="33"/>
        <end position="52"/>
    </location>
</feature>
<evidence type="ECO:0000256" key="5">
    <source>
        <dbReference type="ARBA" id="ARBA00023136"/>
    </source>
</evidence>
<evidence type="ECO:0000256" key="6">
    <source>
        <dbReference type="SAM" id="MobiDB-lite"/>
    </source>
</evidence>
<organism evidence="8">
    <name type="scientific">Cyprideis torosa</name>
    <dbReference type="NCBI Taxonomy" id="163714"/>
    <lineage>
        <taxon>Eukaryota</taxon>
        <taxon>Metazoa</taxon>
        <taxon>Ecdysozoa</taxon>
        <taxon>Arthropoda</taxon>
        <taxon>Crustacea</taxon>
        <taxon>Oligostraca</taxon>
        <taxon>Ostracoda</taxon>
        <taxon>Podocopa</taxon>
        <taxon>Podocopida</taxon>
        <taxon>Cytherocopina</taxon>
        <taxon>Cytheroidea</taxon>
        <taxon>Cytherideidae</taxon>
        <taxon>Cyprideis</taxon>
    </lineage>
</organism>
<accession>A0A7R8W8C2</accession>
<dbReference type="Pfam" id="PF04791">
    <property type="entry name" value="LMBR1"/>
    <property type="match status" value="1"/>
</dbReference>
<proteinExistence type="inferred from homology"/>
<evidence type="ECO:0000313" key="8">
    <source>
        <dbReference type="EMBL" id="CAD7225653.1"/>
    </source>
</evidence>
<dbReference type="InterPro" id="IPR006876">
    <property type="entry name" value="LMBR1-like_membr_prot"/>
</dbReference>
<feature type="region of interest" description="Disordered" evidence="6">
    <location>
        <begin position="739"/>
        <end position="771"/>
    </location>
</feature>
<keyword evidence="4 7" id="KW-1133">Transmembrane helix</keyword>
<feature type="compositionally biased region" description="Basic and acidic residues" evidence="6">
    <location>
        <begin position="669"/>
        <end position="694"/>
    </location>
</feature>
<dbReference type="AlphaFoldDB" id="A0A7R8W8C2"/>
<dbReference type="InterPro" id="IPR051584">
    <property type="entry name" value="GPCR-associated_LMBR1"/>
</dbReference>
<evidence type="ECO:0000256" key="4">
    <source>
        <dbReference type="ARBA" id="ARBA00022989"/>
    </source>
</evidence>
<reference evidence="8" key="1">
    <citation type="submission" date="2020-11" db="EMBL/GenBank/DDBJ databases">
        <authorList>
            <person name="Tran Van P."/>
        </authorList>
    </citation>
    <scope>NUCLEOTIDE SEQUENCE</scope>
</reference>